<keyword evidence="1" id="KW-0732">Signal</keyword>
<dbReference type="GO" id="GO:0004869">
    <property type="term" value="F:cysteine-type endopeptidase inhibitor activity"/>
    <property type="evidence" value="ECO:0007669"/>
    <property type="project" value="InterPro"/>
</dbReference>
<dbReference type="AlphaFoldDB" id="A0AA41NDY9"/>
<dbReference type="GO" id="GO:0009986">
    <property type="term" value="C:cell surface"/>
    <property type="evidence" value="ECO:0007669"/>
    <property type="project" value="TreeGrafter"/>
</dbReference>
<dbReference type="GO" id="GO:0005737">
    <property type="term" value="C:cytoplasm"/>
    <property type="evidence" value="ECO:0007669"/>
    <property type="project" value="TreeGrafter"/>
</dbReference>
<evidence type="ECO:0000259" key="2">
    <source>
        <dbReference type="SMART" id="SM00043"/>
    </source>
</evidence>
<dbReference type="InterPro" id="IPR000010">
    <property type="entry name" value="Cystatin_dom"/>
</dbReference>
<dbReference type="EMBL" id="JAATJV010421892">
    <property type="protein sequence ID" value="MBZ3888282.1"/>
    <property type="molecule type" value="Genomic_DNA"/>
</dbReference>
<dbReference type="SUPFAM" id="SSF54403">
    <property type="entry name" value="Cystatin/monellin"/>
    <property type="match status" value="1"/>
</dbReference>
<evidence type="ECO:0000313" key="3">
    <source>
        <dbReference type="EMBL" id="MBZ3888282.1"/>
    </source>
</evidence>
<dbReference type="PANTHER" id="PTHR47010">
    <property type="entry name" value="CYSTATIN-8-RELATED"/>
    <property type="match status" value="1"/>
</dbReference>
<evidence type="ECO:0000313" key="4">
    <source>
        <dbReference type="Proteomes" id="UP001166674"/>
    </source>
</evidence>
<feature type="domain" description="Cystatin" evidence="2">
    <location>
        <begin position="30"/>
        <end position="124"/>
    </location>
</feature>
<dbReference type="Gene3D" id="3.10.450.10">
    <property type="match status" value="1"/>
</dbReference>
<dbReference type="GO" id="GO:0005576">
    <property type="term" value="C:extracellular region"/>
    <property type="evidence" value="ECO:0007669"/>
    <property type="project" value="TreeGrafter"/>
</dbReference>
<dbReference type="Proteomes" id="UP001166674">
    <property type="component" value="Unassembled WGS sequence"/>
</dbReference>
<dbReference type="SMART" id="SM00043">
    <property type="entry name" value="CY"/>
    <property type="match status" value="1"/>
</dbReference>
<dbReference type="InterPro" id="IPR052691">
    <property type="entry name" value="Sperm_Mat_Cystatin"/>
</dbReference>
<comment type="caution">
    <text evidence="3">The sequence shown here is derived from an EMBL/GenBank/DDBJ whole genome shotgun (WGS) entry which is preliminary data.</text>
</comment>
<sequence length="157" mass="18075">MSRHWWLSLLLLTIHVALVVSIDKTKKQIKVLREFETISNSNANVKQCLWYAMREYNEESKDDSIFLVSRILHAHLQITDRMEYLIDVEIGRSSCRKPLNNDEDCIIHEDPDLKKVSNKSIICESSGDFKCHLGLSRPPDDQKNLSCADSLRGLNCS</sequence>
<dbReference type="Pfam" id="PF00031">
    <property type="entry name" value="Cystatin"/>
    <property type="match status" value="1"/>
</dbReference>
<dbReference type="InterPro" id="IPR046350">
    <property type="entry name" value="Cystatin_sf"/>
</dbReference>
<feature type="chain" id="PRO_5041407817" evidence="1">
    <location>
        <begin position="22"/>
        <end position="157"/>
    </location>
</feature>
<gene>
    <name evidence="3" type="ORF">SUZIE_197175</name>
</gene>
<proteinExistence type="predicted"/>
<name>A0AA41NDY9_SCICA</name>
<dbReference type="CDD" id="cd00042">
    <property type="entry name" value="CY"/>
    <property type="match status" value="1"/>
</dbReference>
<accession>A0AA41NDY9</accession>
<dbReference type="PANTHER" id="PTHR47010:SF1">
    <property type="entry name" value="CYSTATIN-8"/>
    <property type="match status" value="1"/>
</dbReference>
<organism evidence="3 4">
    <name type="scientific">Sciurus carolinensis</name>
    <name type="common">Eastern gray squirrel</name>
    <dbReference type="NCBI Taxonomy" id="30640"/>
    <lineage>
        <taxon>Eukaryota</taxon>
        <taxon>Metazoa</taxon>
        <taxon>Chordata</taxon>
        <taxon>Craniata</taxon>
        <taxon>Vertebrata</taxon>
        <taxon>Euteleostomi</taxon>
        <taxon>Mammalia</taxon>
        <taxon>Eutheria</taxon>
        <taxon>Euarchontoglires</taxon>
        <taxon>Glires</taxon>
        <taxon>Rodentia</taxon>
        <taxon>Sciuromorpha</taxon>
        <taxon>Sciuridae</taxon>
        <taxon>Sciurinae</taxon>
        <taxon>Sciurini</taxon>
        <taxon>Sciurus</taxon>
    </lineage>
</organism>
<evidence type="ECO:0000256" key="1">
    <source>
        <dbReference type="SAM" id="SignalP"/>
    </source>
</evidence>
<keyword evidence="4" id="KW-1185">Reference proteome</keyword>
<feature type="signal peptide" evidence="1">
    <location>
        <begin position="1"/>
        <end position="21"/>
    </location>
</feature>
<reference evidence="3" key="1">
    <citation type="submission" date="2020-03" db="EMBL/GenBank/DDBJ databases">
        <title>Studies in the Genomics of Life Span.</title>
        <authorList>
            <person name="Glass D."/>
        </authorList>
    </citation>
    <scope>NUCLEOTIDE SEQUENCE</scope>
    <source>
        <strain evidence="3">SUZIE</strain>
        <tissue evidence="3">Muscle</tissue>
    </source>
</reference>
<protein>
    <submittedName>
        <fullName evidence="3">Cystatin-8</fullName>
    </submittedName>
</protein>